<dbReference type="KEGG" id="amaq:GO499_05615"/>
<evidence type="ECO:0000313" key="4">
    <source>
        <dbReference type="Proteomes" id="UP000464495"/>
    </source>
</evidence>
<keyword evidence="4" id="KW-1185">Reference proteome</keyword>
<dbReference type="AlphaFoldDB" id="A0A6P1SYU9"/>
<organism evidence="3 4">
    <name type="scientific">Algicella marina</name>
    <dbReference type="NCBI Taxonomy" id="2683284"/>
    <lineage>
        <taxon>Bacteria</taxon>
        <taxon>Pseudomonadati</taxon>
        <taxon>Pseudomonadota</taxon>
        <taxon>Alphaproteobacteria</taxon>
        <taxon>Rhodobacterales</taxon>
        <taxon>Paracoccaceae</taxon>
        <taxon>Algicella</taxon>
    </lineage>
</organism>
<sequence>MVAHHSHIGTAAWSDLLRLLKDAQVSDLRGSPKLKTVGKKKYWYDQYRIGTEVVDRYIGEDNAALRERLQRHRELAETLKANERERARLMRVLRAEGYLMADAQTGQVVSAMERAGVFRLGGTLVGTQAFRLYEGELGIRIGFGESAVTDDIDIASFERLSLALGDTVAEALPEVFSQLKFDPVPPLVKNKVWRWRQTNRATLVEFLTPSFEEDEGIRDLPALGVSAQSLHHLNYLIAEPVRTPLLYRAGTLVQIPRPERFAIHKLIVADRRKDGLERLKARKDRAQAAMLIEVLGEERPADLAEAYESALAQGPAWRERLANSLRQMPKTRERLDAIV</sequence>
<dbReference type="RefSeq" id="WP_161861274.1">
    <property type="nucleotide sequence ID" value="NZ_CP046620.1"/>
</dbReference>
<dbReference type="PIRSF" id="PIRSF031854">
    <property type="entry name" value="UCP031854"/>
    <property type="match status" value="1"/>
</dbReference>
<evidence type="ECO:0000259" key="1">
    <source>
        <dbReference type="Pfam" id="PF12281"/>
    </source>
</evidence>
<accession>A0A6P1SYU9</accession>
<name>A0A6P1SYU9_9RHOB</name>
<dbReference type="InterPro" id="IPR022550">
    <property type="entry name" value="NTP_transf_8"/>
</dbReference>
<dbReference type="Proteomes" id="UP000464495">
    <property type="component" value="Chromosome"/>
</dbReference>
<reference evidence="3 4" key="1">
    <citation type="submission" date="2019-12" db="EMBL/GenBank/DDBJ databases">
        <title>Complete genome sequence of Algicella marina strain 9Alg 56(T) isolated from the red alga Tichocarpus crinitus.</title>
        <authorList>
            <person name="Kim S.-G."/>
            <person name="Nedashkovskaya O.I."/>
        </authorList>
    </citation>
    <scope>NUCLEOTIDE SEQUENCE [LARGE SCALE GENOMIC DNA]</scope>
    <source>
        <strain evidence="3 4">9Alg 56</strain>
    </source>
</reference>
<gene>
    <name evidence="3" type="ORF">GO499_05615</name>
</gene>
<protein>
    <submittedName>
        <fullName evidence="3">Uncharacterized protein</fullName>
    </submittedName>
</protein>
<dbReference type="EMBL" id="CP046620">
    <property type="protein sequence ID" value="QHQ34705.1"/>
    <property type="molecule type" value="Genomic_DNA"/>
</dbReference>
<feature type="domain" description="DUF6788" evidence="2">
    <location>
        <begin position="20"/>
        <end position="66"/>
    </location>
</feature>
<feature type="domain" description="Nucleotidyltransferase-like" evidence="1">
    <location>
        <begin position="104"/>
        <end position="311"/>
    </location>
</feature>
<dbReference type="Pfam" id="PF20586">
    <property type="entry name" value="DUF6788"/>
    <property type="match status" value="1"/>
</dbReference>
<dbReference type="Pfam" id="PF12281">
    <property type="entry name" value="NTP_transf_8"/>
    <property type="match status" value="1"/>
</dbReference>
<dbReference type="InterPro" id="IPR058575">
    <property type="entry name" value="NTP_transf_8_dom"/>
</dbReference>
<proteinExistence type="predicted"/>
<evidence type="ECO:0000313" key="3">
    <source>
        <dbReference type="EMBL" id="QHQ34705.1"/>
    </source>
</evidence>
<dbReference type="InterPro" id="IPR046738">
    <property type="entry name" value="DUF6788"/>
</dbReference>
<evidence type="ECO:0000259" key="2">
    <source>
        <dbReference type="Pfam" id="PF20586"/>
    </source>
</evidence>